<organism evidence="1 2">
    <name type="scientific">Amphiprion percula</name>
    <name type="common">Orange clownfish</name>
    <name type="synonym">Lutjanus percula</name>
    <dbReference type="NCBI Taxonomy" id="161767"/>
    <lineage>
        <taxon>Eukaryota</taxon>
        <taxon>Metazoa</taxon>
        <taxon>Chordata</taxon>
        <taxon>Craniata</taxon>
        <taxon>Vertebrata</taxon>
        <taxon>Euteleostomi</taxon>
        <taxon>Actinopterygii</taxon>
        <taxon>Neopterygii</taxon>
        <taxon>Teleostei</taxon>
        <taxon>Neoteleostei</taxon>
        <taxon>Acanthomorphata</taxon>
        <taxon>Ovalentaria</taxon>
        <taxon>Pomacentridae</taxon>
        <taxon>Amphiprion</taxon>
    </lineage>
</organism>
<dbReference type="Proteomes" id="UP000265080">
    <property type="component" value="Chromosome 8"/>
</dbReference>
<name>A0A3P8TB42_AMPPE</name>
<dbReference type="OMA" id="MKWVRSP"/>
<dbReference type="AlphaFoldDB" id="A0A3P8TB42"/>
<reference evidence="1 2" key="1">
    <citation type="submission" date="2018-03" db="EMBL/GenBank/DDBJ databases">
        <title>Finding Nemo's genes: A chromosome-scale reference assembly of the genome of the orange clownfish Amphiprion percula.</title>
        <authorList>
            <person name="Lehmann R."/>
        </authorList>
    </citation>
    <scope>NUCLEOTIDE SEQUENCE</scope>
</reference>
<sequence>QNRHFQRLTFWMVPLRLRIIISTLCATSWVCLWRSNRTVGSMGGMSAGLRDNPRLRFLVIKLVRSPSWLTVPSSSSADEIVARRPSDWPLLPPPHMFDRYLPPHAWLISSRLLLSCIPRTLRTQTWAIM</sequence>
<evidence type="ECO:0000313" key="2">
    <source>
        <dbReference type="Proteomes" id="UP000265080"/>
    </source>
</evidence>
<accession>A0A3P8TB42</accession>
<keyword evidence="2" id="KW-1185">Reference proteome</keyword>
<protein>
    <submittedName>
        <fullName evidence="1">Uncharacterized protein</fullName>
    </submittedName>
</protein>
<dbReference type="Ensembl" id="ENSAPET00000022398.1">
    <property type="protein sequence ID" value="ENSAPEP00000021816.1"/>
    <property type="gene ID" value="ENSAPEG00000015560.1"/>
</dbReference>
<proteinExistence type="predicted"/>
<evidence type="ECO:0000313" key="1">
    <source>
        <dbReference type="Ensembl" id="ENSAPEP00000021816.1"/>
    </source>
</evidence>
<dbReference type="GeneTree" id="ENSGT01030000234817"/>
<reference evidence="1" key="2">
    <citation type="submission" date="2025-08" db="UniProtKB">
        <authorList>
            <consortium name="Ensembl"/>
        </authorList>
    </citation>
    <scope>IDENTIFICATION</scope>
</reference>
<reference evidence="1" key="3">
    <citation type="submission" date="2025-09" db="UniProtKB">
        <authorList>
            <consortium name="Ensembl"/>
        </authorList>
    </citation>
    <scope>IDENTIFICATION</scope>
</reference>